<dbReference type="EMBL" id="PFSH01000038">
    <property type="protein sequence ID" value="PJC24986.1"/>
    <property type="molecule type" value="Genomic_DNA"/>
</dbReference>
<evidence type="ECO:0000259" key="14">
    <source>
        <dbReference type="Pfam" id="PF02163"/>
    </source>
</evidence>
<evidence type="ECO:0000256" key="3">
    <source>
        <dbReference type="ARBA" id="ARBA00007931"/>
    </source>
</evidence>
<comment type="subcellular location">
    <subcellularLocation>
        <location evidence="2">Cell membrane</location>
        <topology evidence="2">Multi-pass membrane protein</topology>
    </subcellularLocation>
</comment>
<accession>A0A2M8EQH3</accession>
<evidence type="ECO:0000313" key="16">
    <source>
        <dbReference type="Proteomes" id="UP000230228"/>
    </source>
</evidence>
<keyword evidence="11" id="KW-0482">Metalloprotease</keyword>
<keyword evidence="6 13" id="KW-0812">Transmembrane</keyword>
<comment type="caution">
    <text evidence="15">The sequence shown here is derived from an EMBL/GenBank/DDBJ whole genome shotgun (WGS) entry which is preliminary data.</text>
</comment>
<evidence type="ECO:0000313" key="15">
    <source>
        <dbReference type="EMBL" id="PJC24986.1"/>
    </source>
</evidence>
<evidence type="ECO:0000256" key="7">
    <source>
        <dbReference type="ARBA" id="ARBA00022723"/>
    </source>
</evidence>
<dbReference type="Pfam" id="PF02163">
    <property type="entry name" value="Peptidase_M50"/>
    <property type="match status" value="2"/>
</dbReference>
<evidence type="ECO:0000256" key="6">
    <source>
        <dbReference type="ARBA" id="ARBA00022692"/>
    </source>
</evidence>
<evidence type="ECO:0000256" key="4">
    <source>
        <dbReference type="ARBA" id="ARBA00022475"/>
    </source>
</evidence>
<evidence type="ECO:0000256" key="2">
    <source>
        <dbReference type="ARBA" id="ARBA00004651"/>
    </source>
</evidence>
<dbReference type="GO" id="GO:0008237">
    <property type="term" value="F:metallopeptidase activity"/>
    <property type="evidence" value="ECO:0007669"/>
    <property type="project" value="UniProtKB-KW"/>
</dbReference>
<feature type="domain" description="Peptidase M50" evidence="14">
    <location>
        <begin position="122"/>
        <end position="179"/>
    </location>
</feature>
<dbReference type="Proteomes" id="UP000230228">
    <property type="component" value="Unassembled WGS sequence"/>
</dbReference>
<proteinExistence type="inferred from homology"/>
<evidence type="ECO:0000256" key="1">
    <source>
        <dbReference type="ARBA" id="ARBA00001947"/>
    </source>
</evidence>
<gene>
    <name evidence="15" type="ORF">CO056_02645</name>
</gene>
<evidence type="ECO:0000256" key="13">
    <source>
        <dbReference type="SAM" id="Phobius"/>
    </source>
</evidence>
<comment type="cofactor">
    <cofactor evidence="1">
        <name>Zn(2+)</name>
        <dbReference type="ChEBI" id="CHEBI:29105"/>
    </cofactor>
</comment>
<feature type="transmembrane region" description="Helical" evidence="13">
    <location>
        <begin position="121"/>
        <end position="142"/>
    </location>
</feature>
<dbReference type="InterPro" id="IPR052348">
    <property type="entry name" value="Metallopeptidase_M50B"/>
</dbReference>
<dbReference type="CDD" id="cd06158">
    <property type="entry name" value="S2P-M50_like_1"/>
    <property type="match status" value="1"/>
</dbReference>
<comment type="similarity">
    <text evidence="3">Belongs to the peptidase M50B family.</text>
</comment>
<feature type="transmembrane region" description="Helical" evidence="13">
    <location>
        <begin position="89"/>
        <end position="109"/>
    </location>
</feature>
<keyword evidence="5 15" id="KW-0645">Protease</keyword>
<feature type="transmembrane region" description="Helical" evidence="13">
    <location>
        <begin position="49"/>
        <end position="69"/>
    </location>
</feature>
<keyword evidence="9" id="KW-0862">Zinc</keyword>
<organism evidence="15 16">
    <name type="scientific">Candidatus Tagabacteria bacterium CG_4_9_14_0_2_um_filter_41_11</name>
    <dbReference type="NCBI Taxonomy" id="1975019"/>
    <lineage>
        <taxon>Bacteria</taxon>
        <taxon>Candidatus Tagaibacteriota</taxon>
    </lineage>
</organism>
<dbReference type="GO" id="GO:0005886">
    <property type="term" value="C:plasma membrane"/>
    <property type="evidence" value="ECO:0007669"/>
    <property type="project" value="UniProtKB-SubCell"/>
</dbReference>
<keyword evidence="10 13" id="KW-1133">Transmembrane helix</keyword>
<reference evidence="16" key="1">
    <citation type="submission" date="2017-09" db="EMBL/GenBank/DDBJ databases">
        <title>Depth-based differentiation of microbial function through sediment-hosted aquifers and enrichment of novel symbionts in the deep terrestrial subsurface.</title>
        <authorList>
            <person name="Probst A.J."/>
            <person name="Ladd B."/>
            <person name="Jarett J.K."/>
            <person name="Geller-Mcgrath D.E."/>
            <person name="Sieber C.M.K."/>
            <person name="Emerson J.B."/>
            <person name="Anantharaman K."/>
            <person name="Thomas B.C."/>
            <person name="Malmstrom R."/>
            <person name="Stieglmeier M."/>
            <person name="Klingl A."/>
            <person name="Woyke T."/>
            <person name="Ryan C.M."/>
            <person name="Banfield J.F."/>
        </authorList>
    </citation>
    <scope>NUCLEOTIDE SEQUENCE [LARGE SCALE GENOMIC DNA]</scope>
</reference>
<feature type="transmembrane region" description="Helical" evidence="13">
    <location>
        <begin position="171"/>
        <end position="196"/>
    </location>
</feature>
<dbReference type="PANTHER" id="PTHR35864">
    <property type="entry name" value="ZINC METALLOPROTEASE MJ0611-RELATED"/>
    <property type="match status" value="1"/>
</dbReference>
<evidence type="ECO:0000256" key="9">
    <source>
        <dbReference type="ARBA" id="ARBA00022833"/>
    </source>
</evidence>
<protein>
    <submittedName>
        <fullName evidence="15">Site-2 protease family protein</fullName>
    </submittedName>
</protein>
<feature type="domain" description="Peptidase M50" evidence="14">
    <location>
        <begin position="6"/>
        <end position="109"/>
    </location>
</feature>
<evidence type="ECO:0000256" key="5">
    <source>
        <dbReference type="ARBA" id="ARBA00022670"/>
    </source>
</evidence>
<evidence type="ECO:0000256" key="8">
    <source>
        <dbReference type="ARBA" id="ARBA00022801"/>
    </source>
</evidence>
<dbReference type="GO" id="GO:0006508">
    <property type="term" value="P:proteolysis"/>
    <property type="evidence" value="ECO:0007669"/>
    <property type="project" value="UniProtKB-KW"/>
</dbReference>
<keyword evidence="4" id="KW-1003">Cell membrane</keyword>
<dbReference type="AlphaFoldDB" id="A0A2M8EQH3"/>
<sequence length="204" mass="22886">MEFIFAITILILSVILHEISHGYVAYLLGDSTAKYAGRLTLNPLSHLDIFGSVILPVFTYLTGGFIIGWAKPVPFNPYNLKNQKWGPAIVGAAGPLTNLLIVVIFGTLIRLSSTFSLLPVAFFQLASLIVFINLILAVLNLIPIPPLDGSRLLSAFLPFRWQKIQYTLERYSFIFVIIFIFFVWPYTFLPIVSFLFKLITGLTI</sequence>
<keyword evidence="12 13" id="KW-0472">Membrane</keyword>
<keyword evidence="8" id="KW-0378">Hydrolase</keyword>
<name>A0A2M8EQH3_9BACT</name>
<feature type="transmembrane region" description="Helical" evidence="13">
    <location>
        <begin position="6"/>
        <end position="28"/>
    </location>
</feature>
<dbReference type="GO" id="GO:0046872">
    <property type="term" value="F:metal ion binding"/>
    <property type="evidence" value="ECO:0007669"/>
    <property type="project" value="UniProtKB-KW"/>
</dbReference>
<dbReference type="InterPro" id="IPR044537">
    <property type="entry name" value="Rip2-like"/>
</dbReference>
<evidence type="ECO:0000256" key="10">
    <source>
        <dbReference type="ARBA" id="ARBA00022989"/>
    </source>
</evidence>
<keyword evidence="7" id="KW-0479">Metal-binding</keyword>
<evidence type="ECO:0000256" key="12">
    <source>
        <dbReference type="ARBA" id="ARBA00023136"/>
    </source>
</evidence>
<dbReference type="PANTHER" id="PTHR35864:SF1">
    <property type="entry name" value="ZINC METALLOPROTEASE YWHC-RELATED"/>
    <property type="match status" value="1"/>
</dbReference>
<dbReference type="InterPro" id="IPR008915">
    <property type="entry name" value="Peptidase_M50"/>
</dbReference>
<evidence type="ECO:0000256" key="11">
    <source>
        <dbReference type="ARBA" id="ARBA00023049"/>
    </source>
</evidence>